<dbReference type="EMBL" id="CP019645">
    <property type="protein sequence ID" value="AQQ58988.1"/>
    <property type="molecule type" value="Genomic_DNA"/>
</dbReference>
<dbReference type="KEGG" id="hbl:XJ32_01475"/>
<accession>A0A1Q2LEZ0</accession>
<name>A0A1Q2LEZ0_9HELI</name>
<gene>
    <name evidence="1" type="ORF">XJ32_01475</name>
</gene>
<organism evidence="1 2">
    <name type="scientific">Helicobacter bilis</name>
    <dbReference type="NCBI Taxonomy" id="37372"/>
    <lineage>
        <taxon>Bacteria</taxon>
        <taxon>Pseudomonadati</taxon>
        <taxon>Campylobacterota</taxon>
        <taxon>Epsilonproteobacteria</taxon>
        <taxon>Campylobacterales</taxon>
        <taxon>Helicobacteraceae</taxon>
        <taxon>Helicobacter</taxon>
    </lineage>
</organism>
<evidence type="ECO:0000313" key="1">
    <source>
        <dbReference type="EMBL" id="AQQ58988.1"/>
    </source>
</evidence>
<dbReference type="Proteomes" id="UP000188298">
    <property type="component" value="Chromosome"/>
</dbReference>
<sequence>MFLSTTFKRRIKGYMAEQGWYASNLHALQAEILQTQLLSTQKYSDPRRLEHFGYKAYSQGDEDGIIQEIFNRIGTTNRFFVEFGVQDGLESNTHFLLLQGWNGVFMEGSSEYVAQIQEKFASPISEGRLKVMNAFITRENINDLMQENGAAKIDEIDLLSIDIDGNDYYIFEAIECIHPRVIVVEYNAKFPPPARWIMPYNKEHVWDGTDRQGASLQALADLGEKKGYRLVATNLNGINAFFVRNDLIDSNLFALQSPKELYNPMRLMSFRSGHPTKEYLGNHALNFR</sequence>
<protein>
    <recommendedName>
        <fullName evidence="3">Methyltransferase FkbM domain-containing protein</fullName>
    </recommendedName>
</protein>
<evidence type="ECO:0000313" key="2">
    <source>
        <dbReference type="Proteomes" id="UP000188298"/>
    </source>
</evidence>
<dbReference type="AlphaFoldDB" id="A0A1Q2LEZ0"/>
<evidence type="ECO:0008006" key="3">
    <source>
        <dbReference type="Google" id="ProtNLM"/>
    </source>
</evidence>
<proteinExistence type="predicted"/>
<reference evidence="1 2" key="1">
    <citation type="submission" date="2017-02" db="EMBL/GenBank/DDBJ databases">
        <title>Whole genome sequencing of Helicobacter bilis strain AAQJH.</title>
        <authorList>
            <person name="Conlan S."/>
            <person name="Thomas P.J."/>
            <person name="Mullikin J."/>
            <person name="Palmore T.N."/>
            <person name="Frank K.M."/>
            <person name="Segre J.A."/>
        </authorList>
    </citation>
    <scope>NUCLEOTIDE SEQUENCE [LARGE SCALE GENOMIC DNA]</scope>
    <source>
        <strain evidence="1 2">AAQJH</strain>
    </source>
</reference>